<dbReference type="Gene3D" id="3.40.50.300">
    <property type="entry name" value="P-loop containing nucleotide triphosphate hydrolases"/>
    <property type="match status" value="1"/>
</dbReference>
<evidence type="ECO:0000256" key="9">
    <source>
        <dbReference type="ARBA" id="ARBA00023163"/>
    </source>
</evidence>
<dbReference type="GO" id="GO:0000160">
    <property type="term" value="P:phosphorelay signal transduction system"/>
    <property type="evidence" value="ECO:0007669"/>
    <property type="project" value="InterPro"/>
</dbReference>
<dbReference type="InterPro" id="IPR027417">
    <property type="entry name" value="P-loop_NTPase"/>
</dbReference>
<dbReference type="PANTHER" id="PTHR32071:SF117">
    <property type="entry name" value="PTS-DEPENDENT DIHYDROXYACETONE KINASE OPERON REGULATORY PROTEIN-RELATED"/>
    <property type="match status" value="1"/>
</dbReference>
<dbReference type="FunFam" id="3.40.50.300:FF:000006">
    <property type="entry name" value="DNA-binding transcriptional regulator NtrC"/>
    <property type="match status" value="1"/>
</dbReference>
<dbReference type="PROSITE" id="PS50110">
    <property type="entry name" value="RESPONSE_REGULATORY"/>
    <property type="match status" value="1"/>
</dbReference>
<dbReference type="SUPFAM" id="SSF52540">
    <property type="entry name" value="P-loop containing nucleoside triphosphate hydrolases"/>
    <property type="match status" value="1"/>
</dbReference>
<reference evidence="12" key="1">
    <citation type="journal article" date="2015" name="Proc. Natl. Acad. Sci. U.S.A.">
        <title>Networks of energetic and metabolic interactions define dynamics in microbial communities.</title>
        <authorList>
            <person name="Embree M."/>
            <person name="Liu J.K."/>
            <person name="Al-Bassam M.M."/>
            <person name="Zengler K."/>
        </authorList>
    </citation>
    <scope>NUCLEOTIDE SEQUENCE</scope>
</reference>
<dbReference type="FunFam" id="1.10.8.60:FF:000014">
    <property type="entry name" value="DNA-binding transcriptional regulator NtrC"/>
    <property type="match status" value="1"/>
</dbReference>
<dbReference type="FunFam" id="3.40.50.2300:FF:000018">
    <property type="entry name" value="DNA-binding transcriptional regulator NtrC"/>
    <property type="match status" value="1"/>
</dbReference>
<protein>
    <submittedName>
        <fullName evidence="12">Response regulator of zinc sigma-54-dependent two-component system</fullName>
    </submittedName>
</protein>
<dbReference type="Gene3D" id="1.10.10.60">
    <property type="entry name" value="Homeodomain-like"/>
    <property type="match status" value="1"/>
</dbReference>
<evidence type="ECO:0000256" key="3">
    <source>
        <dbReference type="ARBA" id="ARBA00022553"/>
    </source>
</evidence>
<dbReference type="Gene3D" id="1.10.8.60">
    <property type="match status" value="1"/>
</dbReference>
<dbReference type="InterPro" id="IPR003593">
    <property type="entry name" value="AAA+_ATPase"/>
</dbReference>
<dbReference type="InterPro" id="IPR002197">
    <property type="entry name" value="HTH_Fis"/>
</dbReference>
<dbReference type="PROSITE" id="PS00675">
    <property type="entry name" value="SIGMA54_INTERACT_1"/>
    <property type="match status" value="1"/>
</dbReference>
<dbReference type="CDD" id="cd00009">
    <property type="entry name" value="AAA"/>
    <property type="match status" value="1"/>
</dbReference>
<evidence type="ECO:0000256" key="7">
    <source>
        <dbReference type="ARBA" id="ARBA00023125"/>
    </source>
</evidence>
<keyword evidence="7" id="KW-0238">DNA-binding</keyword>
<evidence type="ECO:0000256" key="2">
    <source>
        <dbReference type="ARBA" id="ARBA00022490"/>
    </source>
</evidence>
<feature type="domain" description="Sigma-54 factor interaction" evidence="10">
    <location>
        <begin position="143"/>
        <end position="372"/>
    </location>
</feature>
<dbReference type="PANTHER" id="PTHR32071">
    <property type="entry name" value="TRANSCRIPTIONAL REGULATORY PROTEIN"/>
    <property type="match status" value="1"/>
</dbReference>
<evidence type="ECO:0000313" key="12">
    <source>
        <dbReference type="EMBL" id="KUG27982.1"/>
    </source>
</evidence>
<evidence type="ECO:0000256" key="6">
    <source>
        <dbReference type="ARBA" id="ARBA00023015"/>
    </source>
</evidence>
<keyword evidence="2" id="KW-0963">Cytoplasm</keyword>
<evidence type="ECO:0000259" key="10">
    <source>
        <dbReference type="PROSITE" id="PS50045"/>
    </source>
</evidence>
<comment type="subcellular location">
    <subcellularLocation>
        <location evidence="1">Cytoplasm</location>
    </subcellularLocation>
</comment>
<evidence type="ECO:0000259" key="11">
    <source>
        <dbReference type="PROSITE" id="PS50110"/>
    </source>
</evidence>
<dbReference type="InterPro" id="IPR001789">
    <property type="entry name" value="Sig_transdc_resp-reg_receiver"/>
</dbReference>
<dbReference type="InterPro" id="IPR025662">
    <property type="entry name" value="Sigma_54_int_dom_ATP-bd_1"/>
</dbReference>
<dbReference type="Pfam" id="PF25601">
    <property type="entry name" value="AAA_lid_14"/>
    <property type="match status" value="1"/>
</dbReference>
<sequence length="457" mass="50093">MKPSILVVDDDPGHLSMLTTVLSGWDYRVEGVSSGQKALAAIREKPRDLVLTDVRMAGMDGIEVLRAVKEYNPAMPVLIMTAYSSVETAITALKSGAYDYLIKPLDLDVLRLTMDRALDHLRLRTENRALRERLAEGFQSEEIIGQSPAMKELLDMAAMAAPTEATVLVTGESGTGKELVARAIHANSPRKNGPLITVNCAALTETLLESELFGHEKGAFTGADRRREGRFMAADKGTIFLDEIGEISPATQAKLLRVIQEREIERVGGDRPIGVDVRILAATNRDLKAEVEAGRFREDLYYRLNVLVLSVPPLRERREDIALLAAHFLDRFAAKNRKPVKGFSPGAMEALLHHPWPGNVRELENAVERGVILAVGDYLTERELPPGVAASVPDMPQEGGRIAHDPADLAGQPLEDIEQRAILATLKETGGNKSEAARVLGITRATLHKKLKKYGEE</sequence>
<dbReference type="SUPFAM" id="SSF52172">
    <property type="entry name" value="CheY-like"/>
    <property type="match status" value="1"/>
</dbReference>
<dbReference type="GO" id="GO:0005737">
    <property type="term" value="C:cytoplasm"/>
    <property type="evidence" value="ECO:0007669"/>
    <property type="project" value="UniProtKB-SubCell"/>
</dbReference>
<keyword evidence="5" id="KW-0067">ATP-binding</keyword>
<keyword evidence="8" id="KW-0010">Activator</keyword>
<keyword evidence="3" id="KW-0597">Phosphoprotein</keyword>
<dbReference type="SMART" id="SM00382">
    <property type="entry name" value="AAA"/>
    <property type="match status" value="1"/>
</dbReference>
<proteinExistence type="predicted"/>
<dbReference type="PROSITE" id="PS00688">
    <property type="entry name" value="SIGMA54_INTERACT_3"/>
    <property type="match status" value="1"/>
</dbReference>
<dbReference type="InterPro" id="IPR011006">
    <property type="entry name" value="CheY-like_superfamily"/>
</dbReference>
<dbReference type="Gene3D" id="3.40.50.2300">
    <property type="match status" value="1"/>
</dbReference>
<dbReference type="GO" id="GO:0006355">
    <property type="term" value="P:regulation of DNA-templated transcription"/>
    <property type="evidence" value="ECO:0007669"/>
    <property type="project" value="InterPro"/>
</dbReference>
<dbReference type="GO" id="GO:0043565">
    <property type="term" value="F:sequence-specific DNA binding"/>
    <property type="evidence" value="ECO:0007669"/>
    <property type="project" value="InterPro"/>
</dbReference>
<dbReference type="GO" id="GO:0005524">
    <property type="term" value="F:ATP binding"/>
    <property type="evidence" value="ECO:0007669"/>
    <property type="project" value="UniProtKB-KW"/>
</dbReference>
<dbReference type="InterPro" id="IPR025943">
    <property type="entry name" value="Sigma_54_int_dom_ATP-bd_2"/>
</dbReference>
<organism evidence="12">
    <name type="scientific">hydrocarbon metagenome</name>
    <dbReference type="NCBI Taxonomy" id="938273"/>
    <lineage>
        <taxon>unclassified sequences</taxon>
        <taxon>metagenomes</taxon>
        <taxon>ecological metagenomes</taxon>
    </lineage>
</organism>
<dbReference type="Pfam" id="PF00072">
    <property type="entry name" value="Response_reg"/>
    <property type="match status" value="1"/>
</dbReference>
<evidence type="ECO:0000256" key="4">
    <source>
        <dbReference type="ARBA" id="ARBA00022741"/>
    </source>
</evidence>
<feature type="domain" description="Response regulatory" evidence="11">
    <location>
        <begin position="4"/>
        <end position="118"/>
    </location>
</feature>
<dbReference type="EMBL" id="LNQE01000270">
    <property type="protein sequence ID" value="KUG27982.1"/>
    <property type="molecule type" value="Genomic_DNA"/>
</dbReference>
<dbReference type="InterPro" id="IPR002078">
    <property type="entry name" value="Sigma_54_int"/>
</dbReference>
<keyword evidence="9" id="KW-0804">Transcription</keyword>
<dbReference type="PROSITE" id="PS50045">
    <property type="entry name" value="SIGMA54_INTERACT_4"/>
    <property type="match status" value="1"/>
</dbReference>
<dbReference type="Pfam" id="PF00158">
    <property type="entry name" value="Sigma54_activat"/>
    <property type="match status" value="1"/>
</dbReference>
<keyword evidence="4" id="KW-0547">Nucleotide-binding</keyword>
<evidence type="ECO:0000256" key="8">
    <source>
        <dbReference type="ARBA" id="ARBA00023159"/>
    </source>
</evidence>
<dbReference type="AlphaFoldDB" id="A0A0W8G4T1"/>
<dbReference type="InterPro" id="IPR009057">
    <property type="entry name" value="Homeodomain-like_sf"/>
</dbReference>
<evidence type="ECO:0000256" key="1">
    <source>
        <dbReference type="ARBA" id="ARBA00004496"/>
    </source>
</evidence>
<comment type="caution">
    <text evidence="12">The sequence shown here is derived from an EMBL/GenBank/DDBJ whole genome shotgun (WGS) entry which is preliminary data.</text>
</comment>
<dbReference type="Pfam" id="PF02954">
    <property type="entry name" value="HTH_8"/>
    <property type="match status" value="1"/>
</dbReference>
<evidence type="ECO:0000256" key="5">
    <source>
        <dbReference type="ARBA" id="ARBA00022840"/>
    </source>
</evidence>
<accession>A0A0W8G4T1</accession>
<dbReference type="SMART" id="SM00448">
    <property type="entry name" value="REC"/>
    <property type="match status" value="1"/>
</dbReference>
<name>A0A0W8G4T1_9ZZZZ</name>
<dbReference type="SUPFAM" id="SSF46689">
    <property type="entry name" value="Homeodomain-like"/>
    <property type="match status" value="1"/>
</dbReference>
<dbReference type="PRINTS" id="PR01590">
    <property type="entry name" value="HTHFIS"/>
</dbReference>
<dbReference type="PROSITE" id="PS00676">
    <property type="entry name" value="SIGMA54_INTERACT_2"/>
    <property type="match status" value="1"/>
</dbReference>
<keyword evidence="6" id="KW-0805">Transcription regulation</keyword>
<gene>
    <name evidence="12" type="ORF">ASZ90_002154</name>
</gene>
<dbReference type="InterPro" id="IPR025944">
    <property type="entry name" value="Sigma_54_int_dom_CS"/>
</dbReference>
<dbReference type="InterPro" id="IPR058031">
    <property type="entry name" value="AAA_lid_NorR"/>
</dbReference>